<dbReference type="GO" id="GO:0016814">
    <property type="term" value="F:hydrolase activity, acting on carbon-nitrogen (but not peptide) bonds, in cyclic amidines"/>
    <property type="evidence" value="ECO:0007669"/>
    <property type="project" value="UniProtKB-ARBA"/>
</dbReference>
<dbReference type="AlphaFoldDB" id="A0A6B2M5D4"/>
<evidence type="ECO:0000259" key="6">
    <source>
        <dbReference type="Pfam" id="PF00962"/>
    </source>
</evidence>
<accession>A0A6B2M5D4</accession>
<evidence type="ECO:0000256" key="4">
    <source>
        <dbReference type="ARBA" id="ARBA00022801"/>
    </source>
</evidence>
<comment type="cofactor">
    <cofactor evidence="1">
        <name>Zn(2+)</name>
        <dbReference type="ChEBI" id="CHEBI:29105"/>
    </cofactor>
</comment>
<name>A0A6B2M5D4_9BACT</name>
<dbReference type="PANTHER" id="PTHR43114">
    <property type="entry name" value="ADENINE DEAMINASE"/>
    <property type="match status" value="1"/>
</dbReference>
<sequence>MPHQPDPELKAFLASLPKTETHLHIEGALPWDLLNQLDPGRFTHPPKSWDDHYKFSSFAEFEEELLSMAFAWFTSPERYYEAAKKIFNRLHTEENVQYIETSFASGMIEYLGLDGEAVAKAIKAAAPAGVPVRVFMGIHHNGYTEKSRPFIEDSLRWEALDGLDLHGTETVPLEPWTADVWKRARESGKRTKAHAGEFCGPEFVWQVVEELGVRRIQHGVRSVDSPRLLRHLADIGAILDVCPISNVKLAVVERMQDHPIRELFEAGVTCTLSTDDPISFGNTLGEEYTALYNELGFSYAELGELAANGFRHAIGSKEQFTGHLDTIAATVSRFSNPSES</sequence>
<keyword evidence="8" id="KW-1185">Reference proteome</keyword>
<gene>
    <name evidence="7" type="ORF">G0Q06_11175</name>
</gene>
<evidence type="ECO:0000256" key="5">
    <source>
        <dbReference type="ARBA" id="ARBA00022833"/>
    </source>
</evidence>
<dbReference type="EMBL" id="JAAGNX010000003">
    <property type="protein sequence ID" value="NDV63015.1"/>
    <property type="molecule type" value="Genomic_DNA"/>
</dbReference>
<dbReference type="GO" id="GO:0046872">
    <property type="term" value="F:metal ion binding"/>
    <property type="evidence" value="ECO:0007669"/>
    <property type="project" value="UniProtKB-KW"/>
</dbReference>
<keyword evidence="5" id="KW-0862">Zinc</keyword>
<dbReference type="Gene3D" id="3.20.20.140">
    <property type="entry name" value="Metal-dependent hydrolases"/>
    <property type="match status" value="1"/>
</dbReference>
<reference evidence="7 8" key="1">
    <citation type="submission" date="2020-02" db="EMBL/GenBank/DDBJ databases">
        <title>Albibacoteraceae fam. nov., the first described family within the subdivision 4 Verrucomicrobia.</title>
        <authorList>
            <person name="Xi F."/>
        </authorList>
    </citation>
    <scope>NUCLEOTIDE SEQUENCE [LARGE SCALE GENOMIC DNA]</scope>
    <source>
        <strain evidence="7 8">CK1056</strain>
    </source>
</reference>
<dbReference type="RefSeq" id="WP_163965932.1">
    <property type="nucleotide sequence ID" value="NZ_JAAGNX010000003.1"/>
</dbReference>
<dbReference type="SUPFAM" id="SSF51556">
    <property type="entry name" value="Metallo-dependent hydrolases"/>
    <property type="match status" value="1"/>
</dbReference>
<organism evidence="7 8">
    <name type="scientific">Oceanipulchritudo coccoides</name>
    <dbReference type="NCBI Taxonomy" id="2706888"/>
    <lineage>
        <taxon>Bacteria</taxon>
        <taxon>Pseudomonadati</taxon>
        <taxon>Verrucomicrobiota</taxon>
        <taxon>Opitutia</taxon>
        <taxon>Puniceicoccales</taxon>
        <taxon>Oceanipulchritudinaceae</taxon>
        <taxon>Oceanipulchritudo</taxon>
    </lineage>
</organism>
<evidence type="ECO:0000313" key="7">
    <source>
        <dbReference type="EMBL" id="NDV63015.1"/>
    </source>
</evidence>
<comment type="caution">
    <text evidence="7">The sequence shown here is derived from an EMBL/GenBank/DDBJ whole genome shotgun (WGS) entry which is preliminary data.</text>
</comment>
<dbReference type="Pfam" id="PF00962">
    <property type="entry name" value="A_deaminase"/>
    <property type="match status" value="1"/>
</dbReference>
<dbReference type="GO" id="GO:0019239">
    <property type="term" value="F:deaminase activity"/>
    <property type="evidence" value="ECO:0007669"/>
    <property type="project" value="InterPro"/>
</dbReference>
<keyword evidence="4" id="KW-0378">Hydrolase</keyword>
<evidence type="ECO:0000313" key="8">
    <source>
        <dbReference type="Proteomes" id="UP000478417"/>
    </source>
</evidence>
<protein>
    <submittedName>
        <fullName evidence="7">Adenosine deaminase</fullName>
    </submittedName>
</protein>
<dbReference type="Proteomes" id="UP000478417">
    <property type="component" value="Unassembled WGS sequence"/>
</dbReference>
<dbReference type="InterPro" id="IPR001365">
    <property type="entry name" value="A_deaminase_dom"/>
</dbReference>
<comment type="similarity">
    <text evidence="2">Belongs to the metallo-dependent hydrolases superfamily. Adenosine and AMP deaminases family.</text>
</comment>
<keyword evidence="3" id="KW-0479">Metal-binding</keyword>
<proteinExistence type="inferred from homology"/>
<feature type="domain" description="Adenosine deaminase" evidence="6">
    <location>
        <begin position="17"/>
        <end position="328"/>
    </location>
</feature>
<dbReference type="InterPro" id="IPR006330">
    <property type="entry name" value="Ado/ade_deaminase"/>
</dbReference>
<evidence type="ECO:0000256" key="2">
    <source>
        <dbReference type="ARBA" id="ARBA00006676"/>
    </source>
</evidence>
<dbReference type="PANTHER" id="PTHR43114:SF6">
    <property type="entry name" value="ADENINE DEAMINASE"/>
    <property type="match status" value="1"/>
</dbReference>
<dbReference type="InterPro" id="IPR032466">
    <property type="entry name" value="Metal_Hydrolase"/>
</dbReference>
<evidence type="ECO:0000256" key="3">
    <source>
        <dbReference type="ARBA" id="ARBA00022723"/>
    </source>
</evidence>
<evidence type="ECO:0000256" key="1">
    <source>
        <dbReference type="ARBA" id="ARBA00001947"/>
    </source>
</evidence>